<name>A0A6J4VQ88_9BACT</name>
<dbReference type="AlphaFoldDB" id="A0A6J4VQ88"/>
<proteinExistence type="predicted"/>
<feature type="region of interest" description="Disordered" evidence="1">
    <location>
        <begin position="65"/>
        <end position="87"/>
    </location>
</feature>
<organism evidence="2">
    <name type="scientific">uncultured Thermomicrobiales bacterium</name>
    <dbReference type="NCBI Taxonomy" id="1645740"/>
    <lineage>
        <taxon>Bacteria</taxon>
        <taxon>Pseudomonadati</taxon>
        <taxon>Thermomicrobiota</taxon>
        <taxon>Thermomicrobia</taxon>
        <taxon>Thermomicrobiales</taxon>
        <taxon>environmental samples</taxon>
    </lineage>
</organism>
<gene>
    <name evidence="2" type="ORF">AVDCRST_MAG59-5349</name>
</gene>
<feature type="region of interest" description="Disordered" evidence="1">
    <location>
        <begin position="21"/>
        <end position="41"/>
    </location>
</feature>
<sequence length="87" mass="9206">GRPAGYRKEVAARRADVCRSGLGNRQAPPAGPPSGRCPGRGWSRRAGTGCRACRGAGCRTVLVRDRGRPDRGAVQRPDRRGADAEPV</sequence>
<reference evidence="2" key="1">
    <citation type="submission" date="2020-02" db="EMBL/GenBank/DDBJ databases">
        <authorList>
            <person name="Meier V. D."/>
        </authorList>
    </citation>
    <scope>NUCLEOTIDE SEQUENCE</scope>
    <source>
        <strain evidence="2">AVDCRST_MAG59</strain>
    </source>
</reference>
<accession>A0A6J4VQ88</accession>
<protein>
    <submittedName>
        <fullName evidence="2">Uncharacterized protein</fullName>
    </submittedName>
</protein>
<feature type="non-terminal residue" evidence="2">
    <location>
        <position position="1"/>
    </location>
</feature>
<evidence type="ECO:0000256" key="1">
    <source>
        <dbReference type="SAM" id="MobiDB-lite"/>
    </source>
</evidence>
<dbReference type="EMBL" id="CADCWF010000374">
    <property type="protein sequence ID" value="CAA9584980.1"/>
    <property type="molecule type" value="Genomic_DNA"/>
</dbReference>
<feature type="non-terminal residue" evidence="2">
    <location>
        <position position="87"/>
    </location>
</feature>
<evidence type="ECO:0000313" key="2">
    <source>
        <dbReference type="EMBL" id="CAA9584980.1"/>
    </source>
</evidence>